<organism evidence="3">
    <name type="scientific">mine drainage metagenome</name>
    <dbReference type="NCBI Taxonomy" id="410659"/>
    <lineage>
        <taxon>unclassified sequences</taxon>
        <taxon>metagenomes</taxon>
        <taxon>ecological metagenomes</taxon>
    </lineage>
</organism>
<sequence>MDDDDSPDANDGLYEEAVAIVRRQGKASTSLIQRHLRIGYNRAARIIERMESEGLIGKQDGSKPRPLLKGNRNHEQED</sequence>
<dbReference type="PANTHER" id="PTHR22683:SF41">
    <property type="entry name" value="DNA TRANSLOCASE FTSK"/>
    <property type="match status" value="1"/>
</dbReference>
<evidence type="ECO:0000256" key="1">
    <source>
        <dbReference type="SAM" id="MobiDB-lite"/>
    </source>
</evidence>
<feature type="domain" description="FtsK gamma" evidence="2">
    <location>
        <begin position="7"/>
        <end position="72"/>
    </location>
</feature>
<reference evidence="3" key="2">
    <citation type="journal article" date="2014" name="ISME J.">
        <title>Microbial stratification in low pH oxic and suboxic macroscopic growths along an acid mine drainage.</title>
        <authorList>
            <person name="Mendez-Garcia C."/>
            <person name="Mesa V."/>
            <person name="Sprenger R.R."/>
            <person name="Richter M."/>
            <person name="Diez M.S."/>
            <person name="Solano J."/>
            <person name="Bargiela R."/>
            <person name="Golyshina O.V."/>
            <person name="Manteca A."/>
            <person name="Ramos J.L."/>
            <person name="Gallego J.R."/>
            <person name="Llorente I."/>
            <person name="Martins Dos Santos V.A."/>
            <person name="Jensen O.N."/>
            <person name="Pelaez A.I."/>
            <person name="Sanchez J."/>
            <person name="Ferrer M."/>
        </authorList>
    </citation>
    <scope>NUCLEOTIDE SEQUENCE</scope>
</reference>
<dbReference type="PANTHER" id="PTHR22683">
    <property type="entry name" value="SPORULATION PROTEIN RELATED"/>
    <property type="match status" value="1"/>
</dbReference>
<dbReference type="SMART" id="SM00843">
    <property type="entry name" value="Ftsk_gamma"/>
    <property type="match status" value="1"/>
</dbReference>
<dbReference type="EMBL" id="AUZX01007294">
    <property type="protein sequence ID" value="EQD60124.1"/>
    <property type="molecule type" value="Genomic_DNA"/>
</dbReference>
<reference evidence="3" key="1">
    <citation type="submission" date="2013-08" db="EMBL/GenBank/DDBJ databases">
        <authorList>
            <person name="Mendez C."/>
            <person name="Richter M."/>
            <person name="Ferrer M."/>
            <person name="Sanchez J."/>
        </authorList>
    </citation>
    <scope>NUCLEOTIDE SEQUENCE</scope>
</reference>
<proteinExistence type="predicted"/>
<accession>T1C4A9</accession>
<name>T1C4A9_9ZZZZ</name>
<dbReference type="SUPFAM" id="SSF46785">
    <property type="entry name" value="Winged helix' DNA-binding domain"/>
    <property type="match status" value="1"/>
</dbReference>
<dbReference type="InterPro" id="IPR018541">
    <property type="entry name" value="Ftsk_gamma"/>
</dbReference>
<dbReference type="InterPro" id="IPR036388">
    <property type="entry name" value="WH-like_DNA-bd_sf"/>
</dbReference>
<comment type="caution">
    <text evidence="3">The sequence shown here is derived from an EMBL/GenBank/DDBJ whole genome shotgun (WGS) entry which is preliminary data.</text>
</comment>
<gene>
    <name evidence="3" type="ORF">B1A_10242</name>
</gene>
<dbReference type="InterPro" id="IPR036390">
    <property type="entry name" value="WH_DNA-bd_sf"/>
</dbReference>
<evidence type="ECO:0000313" key="3">
    <source>
        <dbReference type="EMBL" id="EQD60124.1"/>
    </source>
</evidence>
<feature type="region of interest" description="Disordered" evidence="1">
    <location>
        <begin position="51"/>
        <end position="78"/>
    </location>
</feature>
<dbReference type="InterPro" id="IPR050206">
    <property type="entry name" value="FtsK/SpoIIIE/SftA"/>
</dbReference>
<dbReference type="AlphaFoldDB" id="T1C4A9"/>
<protein>
    <submittedName>
        <fullName evidence="3">DNA translocase ftsK gamma domain protein</fullName>
    </submittedName>
</protein>
<evidence type="ECO:0000259" key="2">
    <source>
        <dbReference type="SMART" id="SM00843"/>
    </source>
</evidence>
<dbReference type="Pfam" id="PF09397">
    <property type="entry name" value="FtsK_gamma"/>
    <property type="match status" value="1"/>
</dbReference>
<dbReference type="Gene3D" id="1.10.10.10">
    <property type="entry name" value="Winged helix-like DNA-binding domain superfamily/Winged helix DNA-binding domain"/>
    <property type="match status" value="1"/>
</dbReference>